<keyword evidence="5" id="KW-0653">Protein transport</keyword>
<dbReference type="SUPFAM" id="SSF103473">
    <property type="entry name" value="MFS general substrate transporter"/>
    <property type="match status" value="1"/>
</dbReference>
<keyword evidence="6 8" id="KW-1133">Transmembrane helix</keyword>
<evidence type="ECO:0000256" key="7">
    <source>
        <dbReference type="ARBA" id="ARBA00023136"/>
    </source>
</evidence>
<feature type="transmembrane region" description="Helical" evidence="8">
    <location>
        <begin position="222"/>
        <end position="239"/>
    </location>
</feature>
<feature type="transmembrane region" description="Helical" evidence="8">
    <location>
        <begin position="180"/>
        <end position="201"/>
    </location>
</feature>
<dbReference type="EMBL" id="JADIKG010000012">
    <property type="protein sequence ID" value="MFK2874555.1"/>
    <property type="molecule type" value="Genomic_DNA"/>
</dbReference>
<protein>
    <submittedName>
        <fullName evidence="9">MFS transporter</fullName>
    </submittedName>
</protein>
<evidence type="ECO:0000256" key="6">
    <source>
        <dbReference type="ARBA" id="ARBA00022989"/>
    </source>
</evidence>
<evidence type="ECO:0000256" key="4">
    <source>
        <dbReference type="ARBA" id="ARBA00022692"/>
    </source>
</evidence>
<feature type="transmembrane region" description="Helical" evidence="8">
    <location>
        <begin position="245"/>
        <end position="266"/>
    </location>
</feature>
<feature type="transmembrane region" description="Helical" evidence="8">
    <location>
        <begin position="389"/>
        <end position="412"/>
    </location>
</feature>
<keyword evidence="5" id="KW-0571">Peptide transport</keyword>
<proteinExistence type="predicted"/>
<name>A0ABW8IX12_9GAMM</name>
<dbReference type="CDD" id="cd17346">
    <property type="entry name" value="MFS_DtpA_like"/>
    <property type="match status" value="1"/>
</dbReference>
<dbReference type="NCBIfam" id="TIGR00924">
    <property type="entry name" value="yjdL_sub1_fam"/>
    <property type="match status" value="1"/>
</dbReference>
<accession>A0ABW8IX12</accession>
<feature type="transmembrane region" description="Helical" evidence="8">
    <location>
        <begin position="36"/>
        <end position="55"/>
    </location>
</feature>
<feature type="transmembrane region" description="Helical" evidence="8">
    <location>
        <begin position="424"/>
        <end position="449"/>
    </location>
</feature>
<feature type="transmembrane region" description="Helical" evidence="8">
    <location>
        <begin position="325"/>
        <end position="346"/>
    </location>
</feature>
<evidence type="ECO:0000313" key="9">
    <source>
        <dbReference type="EMBL" id="MFK2874555.1"/>
    </source>
</evidence>
<dbReference type="PANTHER" id="PTHR23517:SF15">
    <property type="entry name" value="PROTON-DEPENDENT OLIGOPEPTIDE FAMILY TRANSPORT PROTEIN"/>
    <property type="match status" value="1"/>
</dbReference>
<feature type="transmembrane region" description="Helical" evidence="8">
    <location>
        <begin position="155"/>
        <end position="174"/>
    </location>
</feature>
<keyword evidence="10" id="KW-1185">Reference proteome</keyword>
<evidence type="ECO:0000313" key="10">
    <source>
        <dbReference type="Proteomes" id="UP001620405"/>
    </source>
</evidence>
<dbReference type="InterPro" id="IPR050171">
    <property type="entry name" value="MFS_Transporters"/>
</dbReference>
<dbReference type="InterPro" id="IPR005279">
    <property type="entry name" value="Dipep/tripep_permease"/>
</dbReference>
<keyword evidence="4 8" id="KW-0812">Transmembrane</keyword>
<evidence type="ECO:0000256" key="1">
    <source>
        <dbReference type="ARBA" id="ARBA00004651"/>
    </source>
</evidence>
<sequence length="514" mass="55761">MPRTLLRREDGTSNPSPSQARRSFQTVLLIELWERFGYYGIAVLLVLFMVQRMGIEDAQVNLIWGAFSALIFAAPAVGGWIGDKVLGAKRCMVLGGATLALGYLLLSLCGDHLQRLFMALGVIIVGNGLFKANAANLVRRVYEGLDAKLDSAFTLYYMINNIAATVAVLLTPWIKDHWSWHTAFAVCCAGLVIGLINYACMARTLTRMGSLPDTHPLRWDRLAMVLGGSFVALFVAAFVIQHSEIGVDCVYVGAGAILCVFGYMIVNGSRSERAGLVVALILLAEASLFFIFYQQVATSLTLFALRNVDGDQTLFGRHLFNWSPAQYPAINAIWIMLLSPVLAWIYRRLGKRDLPIAAKFAIGFAAVAVGFFVFGFSRHWASGGKVPSWVMILGYGFYSLGELLVAALGLAMISRYVPARMSGFMMGAFFVAAGVSEYLGSVVANLASVPKSVTGPLVSLAIYARLFDNLALLAVAGAVAALALLPLLRRLSAIHETSQLHVERLEDGQAVTAR</sequence>
<feature type="transmembrane region" description="Helical" evidence="8">
    <location>
        <begin position="116"/>
        <end position="134"/>
    </location>
</feature>
<reference evidence="9 10" key="1">
    <citation type="submission" date="2020-10" db="EMBL/GenBank/DDBJ databases">
        <title>Phylogeny of dyella-like bacteria.</title>
        <authorList>
            <person name="Fu J."/>
        </authorList>
    </citation>
    <scope>NUCLEOTIDE SEQUENCE [LARGE SCALE GENOMIC DNA]</scope>
    <source>
        <strain evidence="9 10">DHOB07</strain>
    </source>
</reference>
<evidence type="ECO:0000256" key="3">
    <source>
        <dbReference type="ARBA" id="ARBA00022475"/>
    </source>
</evidence>
<dbReference type="InterPro" id="IPR000109">
    <property type="entry name" value="POT_fam"/>
</dbReference>
<feature type="transmembrane region" description="Helical" evidence="8">
    <location>
        <begin position="469"/>
        <end position="488"/>
    </location>
</feature>
<keyword evidence="7 8" id="KW-0472">Membrane</keyword>
<feature type="transmembrane region" description="Helical" evidence="8">
    <location>
        <begin position="278"/>
        <end position="305"/>
    </location>
</feature>
<evidence type="ECO:0000256" key="2">
    <source>
        <dbReference type="ARBA" id="ARBA00022448"/>
    </source>
</evidence>
<organism evidence="9 10">
    <name type="scientific">Dyella lipolytica</name>
    <dbReference type="NCBI Taxonomy" id="1867835"/>
    <lineage>
        <taxon>Bacteria</taxon>
        <taxon>Pseudomonadati</taxon>
        <taxon>Pseudomonadota</taxon>
        <taxon>Gammaproteobacteria</taxon>
        <taxon>Lysobacterales</taxon>
        <taxon>Rhodanobacteraceae</taxon>
        <taxon>Dyella</taxon>
    </lineage>
</organism>
<dbReference type="PANTHER" id="PTHR23517">
    <property type="entry name" value="RESISTANCE PROTEIN MDTM, PUTATIVE-RELATED-RELATED"/>
    <property type="match status" value="1"/>
</dbReference>
<dbReference type="Gene3D" id="1.20.1250.20">
    <property type="entry name" value="MFS general substrate transporter like domains"/>
    <property type="match status" value="1"/>
</dbReference>
<dbReference type="Proteomes" id="UP001620405">
    <property type="component" value="Unassembled WGS sequence"/>
</dbReference>
<gene>
    <name evidence="9" type="ORF">ISP13_13505</name>
</gene>
<evidence type="ECO:0000256" key="5">
    <source>
        <dbReference type="ARBA" id="ARBA00022856"/>
    </source>
</evidence>
<dbReference type="Pfam" id="PF00854">
    <property type="entry name" value="PTR2"/>
    <property type="match status" value="1"/>
</dbReference>
<feature type="transmembrane region" description="Helical" evidence="8">
    <location>
        <begin position="358"/>
        <end position="377"/>
    </location>
</feature>
<dbReference type="InterPro" id="IPR036259">
    <property type="entry name" value="MFS_trans_sf"/>
</dbReference>
<comment type="subcellular location">
    <subcellularLocation>
        <location evidence="1">Cell membrane</location>
        <topology evidence="1">Multi-pass membrane protein</topology>
    </subcellularLocation>
</comment>
<feature type="transmembrane region" description="Helical" evidence="8">
    <location>
        <begin position="93"/>
        <end position="110"/>
    </location>
</feature>
<evidence type="ECO:0000256" key="8">
    <source>
        <dbReference type="SAM" id="Phobius"/>
    </source>
</evidence>
<keyword evidence="3" id="KW-1003">Cell membrane</keyword>
<comment type="caution">
    <text evidence="9">The sequence shown here is derived from an EMBL/GenBank/DDBJ whole genome shotgun (WGS) entry which is preliminary data.</text>
</comment>
<keyword evidence="2" id="KW-0813">Transport</keyword>
<feature type="transmembrane region" description="Helical" evidence="8">
    <location>
        <begin position="61"/>
        <end position="81"/>
    </location>
</feature>
<dbReference type="RefSeq" id="WP_284402023.1">
    <property type="nucleotide sequence ID" value="NZ_BSNQ01000009.1"/>
</dbReference>